<gene>
    <name evidence="2" type="ORF">jhhlp_000311</name>
</gene>
<feature type="compositionally biased region" description="Basic residues" evidence="1">
    <location>
        <begin position="462"/>
        <end position="472"/>
    </location>
</feature>
<feature type="compositionally biased region" description="Polar residues" evidence="1">
    <location>
        <begin position="316"/>
        <end position="350"/>
    </location>
</feature>
<dbReference type="AlphaFoldDB" id="A0A2N3NKL1"/>
<sequence>MAPDLKPLLLPQLVEERRRLETQAQHALMTQHAPSEFDLSIIYYTTNSSSSDVGSPVTPTFSARGHLRYSSSVSSLDLPFTFAEPPSSPSQQAHPAKLCVRQLPDVEEEPMERGEFDLPEDLYDCLCDEPFCVHRSNPNVVDGPITTDYDDLGFMSDTDLSGARQRKSLRMGSAEATLAGITSRIGSRFPGLSRWSGPKSRSTNVSIYEINAGSATRIAAATSSRSSSISSPYPRSPDYIPEATLSTSPSQSCWGSVESVVLPAPGASTGTTGRNLERERALATTPLLPPLVTDVAPPVASRRPRSPTRAYSASAVESQSQVPAALRTSNTTPTLSAKPSLSSFRASPTSPELPIPFPNILNDDEWSDRLGHANFTILPVPYRPEIANLDSLKKLREDWDQARTNYTKHLFRTGENYGETSKIYALTEEKWAKVEQSWKRVHDEAVEQILATSTTPQPAAKPRSRSRGRGRGRAGSTPPKTVINDIYAGMEWKRLEDTKPGAIPRMLSEDKFPSRGDEDIVGPMARDAPMCRAESVDGRGARLWKNLVDKVGLRR</sequence>
<evidence type="ECO:0000313" key="2">
    <source>
        <dbReference type="EMBL" id="PKS12970.1"/>
    </source>
</evidence>
<evidence type="ECO:0000313" key="3">
    <source>
        <dbReference type="Proteomes" id="UP000233524"/>
    </source>
</evidence>
<feature type="region of interest" description="Disordered" evidence="1">
    <location>
        <begin position="293"/>
        <end position="355"/>
    </location>
</feature>
<dbReference type="OrthoDB" id="3882058at2759"/>
<dbReference type="Proteomes" id="UP000233524">
    <property type="component" value="Unassembled WGS sequence"/>
</dbReference>
<feature type="region of interest" description="Disordered" evidence="1">
    <location>
        <begin position="449"/>
        <end position="481"/>
    </location>
</feature>
<protein>
    <recommendedName>
        <fullName evidence="4">Only prolin and serin are matching in the corresponding protein</fullName>
    </recommendedName>
</protein>
<feature type="region of interest" description="Disordered" evidence="1">
    <location>
        <begin position="504"/>
        <end position="526"/>
    </location>
</feature>
<feature type="compositionally biased region" description="Low complexity" evidence="1">
    <location>
        <begin position="293"/>
        <end position="315"/>
    </location>
</feature>
<keyword evidence="3" id="KW-1185">Reference proteome</keyword>
<comment type="caution">
    <text evidence="2">The sequence shown here is derived from an EMBL/GenBank/DDBJ whole genome shotgun (WGS) entry which is preliminary data.</text>
</comment>
<evidence type="ECO:0008006" key="4">
    <source>
        <dbReference type="Google" id="ProtNLM"/>
    </source>
</evidence>
<name>A0A2N3NKL1_9PEZI</name>
<feature type="compositionally biased region" description="Basic and acidic residues" evidence="1">
    <location>
        <begin position="507"/>
        <end position="518"/>
    </location>
</feature>
<proteinExistence type="predicted"/>
<dbReference type="InParanoid" id="A0A2N3NKL1"/>
<accession>A0A2N3NKL1</accession>
<dbReference type="EMBL" id="NLAX01000002">
    <property type="protein sequence ID" value="PKS12970.1"/>
    <property type="molecule type" value="Genomic_DNA"/>
</dbReference>
<dbReference type="VEuPathDB" id="FungiDB:jhhlp_000311"/>
<evidence type="ECO:0000256" key="1">
    <source>
        <dbReference type="SAM" id="MobiDB-lite"/>
    </source>
</evidence>
<reference evidence="2 3" key="1">
    <citation type="journal article" date="2017" name="G3 (Bethesda)">
        <title>First Draft Genome Sequence of the Pathogenic Fungus Lomentospora prolificans (Formerly Scedosporium prolificans).</title>
        <authorList>
            <person name="Luo R."/>
            <person name="Zimin A."/>
            <person name="Workman R."/>
            <person name="Fan Y."/>
            <person name="Pertea G."/>
            <person name="Grossman N."/>
            <person name="Wear M.P."/>
            <person name="Jia B."/>
            <person name="Miller H."/>
            <person name="Casadevall A."/>
            <person name="Timp W."/>
            <person name="Zhang S.X."/>
            <person name="Salzberg S.L."/>
        </authorList>
    </citation>
    <scope>NUCLEOTIDE SEQUENCE [LARGE SCALE GENOMIC DNA]</scope>
    <source>
        <strain evidence="2 3">JHH-5317</strain>
    </source>
</reference>
<organism evidence="2 3">
    <name type="scientific">Lomentospora prolificans</name>
    <dbReference type="NCBI Taxonomy" id="41688"/>
    <lineage>
        <taxon>Eukaryota</taxon>
        <taxon>Fungi</taxon>
        <taxon>Dikarya</taxon>
        <taxon>Ascomycota</taxon>
        <taxon>Pezizomycotina</taxon>
        <taxon>Sordariomycetes</taxon>
        <taxon>Hypocreomycetidae</taxon>
        <taxon>Microascales</taxon>
        <taxon>Microascaceae</taxon>
        <taxon>Lomentospora</taxon>
    </lineage>
</organism>